<accession>X0WVW7</accession>
<sequence length="105" mass="11766">MRIAFVYDKGRPPSFAGRSFDLGDFGGAEGSMIHFAYALTELGHEVCIYVPGAQLHEHRGVEWRAIEDNTRFRERFDVAIAQRFPRAIDGMSAPVRAVFSHDPGL</sequence>
<organism evidence="1">
    <name type="scientific">marine sediment metagenome</name>
    <dbReference type="NCBI Taxonomy" id="412755"/>
    <lineage>
        <taxon>unclassified sequences</taxon>
        <taxon>metagenomes</taxon>
        <taxon>ecological metagenomes</taxon>
    </lineage>
</organism>
<dbReference type="Gene3D" id="3.40.50.2000">
    <property type="entry name" value="Glycogen Phosphorylase B"/>
    <property type="match status" value="1"/>
</dbReference>
<feature type="non-terminal residue" evidence="1">
    <location>
        <position position="105"/>
    </location>
</feature>
<proteinExistence type="predicted"/>
<dbReference type="SUPFAM" id="SSF53756">
    <property type="entry name" value="UDP-Glycosyltransferase/glycogen phosphorylase"/>
    <property type="match status" value="1"/>
</dbReference>
<dbReference type="EMBL" id="BARS01042993">
    <property type="protein sequence ID" value="GAG34835.1"/>
    <property type="molecule type" value="Genomic_DNA"/>
</dbReference>
<name>X0WVW7_9ZZZZ</name>
<protein>
    <recommendedName>
        <fullName evidence="2">Glycosyltransferase subfamily 4-like N-terminal domain-containing protein</fullName>
    </recommendedName>
</protein>
<evidence type="ECO:0008006" key="2">
    <source>
        <dbReference type="Google" id="ProtNLM"/>
    </source>
</evidence>
<dbReference type="AlphaFoldDB" id="X0WVW7"/>
<reference evidence="1" key="1">
    <citation type="journal article" date="2014" name="Front. Microbiol.">
        <title>High frequency of phylogenetically diverse reductive dehalogenase-homologous genes in deep subseafloor sedimentary metagenomes.</title>
        <authorList>
            <person name="Kawai M."/>
            <person name="Futagami T."/>
            <person name="Toyoda A."/>
            <person name="Takaki Y."/>
            <person name="Nishi S."/>
            <person name="Hori S."/>
            <person name="Arai W."/>
            <person name="Tsubouchi T."/>
            <person name="Morono Y."/>
            <person name="Uchiyama I."/>
            <person name="Ito T."/>
            <person name="Fujiyama A."/>
            <person name="Inagaki F."/>
            <person name="Takami H."/>
        </authorList>
    </citation>
    <scope>NUCLEOTIDE SEQUENCE</scope>
    <source>
        <strain evidence="1">Expedition CK06-06</strain>
    </source>
</reference>
<evidence type="ECO:0000313" key="1">
    <source>
        <dbReference type="EMBL" id="GAG34835.1"/>
    </source>
</evidence>
<comment type="caution">
    <text evidence="1">The sequence shown here is derived from an EMBL/GenBank/DDBJ whole genome shotgun (WGS) entry which is preliminary data.</text>
</comment>
<gene>
    <name evidence="1" type="ORF">S01H1_65147</name>
</gene>